<comment type="similarity">
    <text evidence="1">Belongs to the oxygen-dependent FAD-linked oxidoreductase family.</text>
</comment>
<accession>B0DWG4</accession>
<dbReference type="GeneID" id="6083903"/>
<dbReference type="InterPro" id="IPR006094">
    <property type="entry name" value="Oxid_FAD_bind_N"/>
</dbReference>
<dbReference type="EMBL" id="DS547143">
    <property type="protein sequence ID" value="EDR01083.1"/>
    <property type="molecule type" value="Genomic_DNA"/>
</dbReference>
<dbReference type="InParanoid" id="B0DWG4"/>
<keyword evidence="7" id="KW-1185">Reference proteome</keyword>
<dbReference type="InterPro" id="IPR050416">
    <property type="entry name" value="FAD-linked_Oxidoreductase"/>
</dbReference>
<evidence type="ECO:0000313" key="6">
    <source>
        <dbReference type="EMBL" id="EDR01083.1"/>
    </source>
</evidence>
<sequence length="441" mass="48252">MTRQGNVKVPNGQGLSACRQHWHASYLVLRSRLRSPSAIGFDKKLHEEFILQPILSLLVGFLGFTGRSNIRCFRACTLIDAALPGKVFYPGTKTYAEDIAHFQASAEQNSTSAVNPSSVEDLSAVVESEAADMPPIRDLARRRAAGRSDINGKLHLRAGCKWHEIYASLEPYNVTVAGGRVPGVGVGLILGGGYSWIADQYGLGIDNVVSFDLVLPNGTFVTVSDANHPEILFGLKGGLNNFGIISRVTMYARPLGAVWGGMITYAPSDEISQALADFSLYNTDRKAQIVADYVQTGVDQAAWLIVMFYDGGFQPAVYQPFLDIPALASNVGVQNPGFFEYDTDCKPFIGAFDFETPSAYPHSQNRHVTPANPLITFANLADAEYFHDLLWKMSNTIQASAVSQGQSRWDDIHHPNLALDDPPKELLFGSNITRLKQIKHS</sequence>
<dbReference type="GO" id="GO:0071949">
    <property type="term" value="F:FAD binding"/>
    <property type="evidence" value="ECO:0007669"/>
    <property type="project" value="InterPro"/>
</dbReference>
<dbReference type="HOGENOM" id="CLU_018354_1_0_1"/>
<dbReference type="GO" id="GO:0016491">
    <property type="term" value="F:oxidoreductase activity"/>
    <property type="evidence" value="ECO:0007669"/>
    <property type="project" value="UniProtKB-KW"/>
</dbReference>
<protein>
    <submittedName>
        <fullName evidence="6">Predicted protein</fullName>
    </submittedName>
</protein>
<dbReference type="Pfam" id="PF01565">
    <property type="entry name" value="FAD_binding_4"/>
    <property type="match status" value="1"/>
</dbReference>
<dbReference type="InterPro" id="IPR016166">
    <property type="entry name" value="FAD-bd_PCMH"/>
</dbReference>
<name>B0DWG4_LACBS</name>
<keyword evidence="3" id="KW-0274">FAD</keyword>
<evidence type="ECO:0000313" key="7">
    <source>
        <dbReference type="Proteomes" id="UP000001194"/>
    </source>
</evidence>
<evidence type="ECO:0000256" key="3">
    <source>
        <dbReference type="ARBA" id="ARBA00022827"/>
    </source>
</evidence>
<dbReference type="KEGG" id="lbc:LACBIDRAFT_333596"/>
<organism evidence="7">
    <name type="scientific">Laccaria bicolor (strain S238N-H82 / ATCC MYA-4686)</name>
    <name type="common">Bicoloured deceiver</name>
    <name type="synonym">Laccaria laccata var. bicolor</name>
    <dbReference type="NCBI Taxonomy" id="486041"/>
    <lineage>
        <taxon>Eukaryota</taxon>
        <taxon>Fungi</taxon>
        <taxon>Dikarya</taxon>
        <taxon>Basidiomycota</taxon>
        <taxon>Agaricomycotina</taxon>
        <taxon>Agaricomycetes</taxon>
        <taxon>Agaricomycetidae</taxon>
        <taxon>Agaricales</taxon>
        <taxon>Agaricineae</taxon>
        <taxon>Hydnangiaceae</taxon>
        <taxon>Laccaria</taxon>
    </lineage>
</organism>
<dbReference type="PANTHER" id="PTHR42973:SF13">
    <property type="entry name" value="FAD-BINDING PCMH-TYPE DOMAIN-CONTAINING PROTEIN"/>
    <property type="match status" value="1"/>
</dbReference>
<dbReference type="PROSITE" id="PS51387">
    <property type="entry name" value="FAD_PCMH"/>
    <property type="match status" value="1"/>
</dbReference>
<dbReference type="Proteomes" id="UP000001194">
    <property type="component" value="Unassembled WGS sequence"/>
</dbReference>
<dbReference type="InterPro" id="IPR016169">
    <property type="entry name" value="FAD-bd_PCMH_sub2"/>
</dbReference>
<dbReference type="AlphaFoldDB" id="B0DWG4"/>
<keyword evidence="2" id="KW-0285">Flavoprotein</keyword>
<feature type="domain" description="FAD-binding PCMH-type" evidence="5">
    <location>
        <begin position="80"/>
        <end position="255"/>
    </location>
</feature>
<reference evidence="6 7" key="1">
    <citation type="journal article" date="2008" name="Nature">
        <title>The genome of Laccaria bicolor provides insights into mycorrhizal symbiosis.</title>
        <authorList>
            <person name="Martin F."/>
            <person name="Aerts A."/>
            <person name="Ahren D."/>
            <person name="Brun A."/>
            <person name="Danchin E.G.J."/>
            <person name="Duchaussoy F."/>
            <person name="Gibon J."/>
            <person name="Kohler A."/>
            <person name="Lindquist E."/>
            <person name="Pereda V."/>
            <person name="Salamov A."/>
            <person name="Shapiro H.J."/>
            <person name="Wuyts J."/>
            <person name="Blaudez D."/>
            <person name="Buee M."/>
            <person name="Brokstein P."/>
            <person name="Canbaeck B."/>
            <person name="Cohen D."/>
            <person name="Courty P.E."/>
            <person name="Coutinho P.M."/>
            <person name="Delaruelle C."/>
            <person name="Detter J.C."/>
            <person name="Deveau A."/>
            <person name="DiFazio S."/>
            <person name="Duplessis S."/>
            <person name="Fraissinet-Tachet L."/>
            <person name="Lucic E."/>
            <person name="Frey-Klett P."/>
            <person name="Fourrey C."/>
            <person name="Feussner I."/>
            <person name="Gay G."/>
            <person name="Grimwood J."/>
            <person name="Hoegger P.J."/>
            <person name="Jain P."/>
            <person name="Kilaru S."/>
            <person name="Labbe J."/>
            <person name="Lin Y.C."/>
            <person name="Legue V."/>
            <person name="Le Tacon F."/>
            <person name="Marmeisse R."/>
            <person name="Melayah D."/>
            <person name="Montanini B."/>
            <person name="Muratet M."/>
            <person name="Nehls U."/>
            <person name="Niculita-Hirzel H."/>
            <person name="Oudot-Le Secq M.P."/>
            <person name="Peter M."/>
            <person name="Quesneville H."/>
            <person name="Rajashekar B."/>
            <person name="Reich M."/>
            <person name="Rouhier N."/>
            <person name="Schmutz J."/>
            <person name="Yin T."/>
            <person name="Chalot M."/>
            <person name="Henrissat B."/>
            <person name="Kuees U."/>
            <person name="Lucas S."/>
            <person name="Van de Peer Y."/>
            <person name="Podila G.K."/>
            <person name="Polle A."/>
            <person name="Pukkila P.J."/>
            <person name="Richardson P.M."/>
            <person name="Rouze P."/>
            <person name="Sanders I.R."/>
            <person name="Stajich J.E."/>
            <person name="Tunlid A."/>
            <person name="Tuskan G."/>
            <person name="Grigoriev I.V."/>
        </authorList>
    </citation>
    <scope>NUCLEOTIDE SEQUENCE [LARGE SCALE GENOMIC DNA]</scope>
    <source>
        <strain evidence="7">S238N-H82 / ATCC MYA-4686</strain>
    </source>
</reference>
<dbReference type="RefSeq" id="XP_001888302.1">
    <property type="nucleotide sequence ID" value="XM_001888267.1"/>
</dbReference>
<keyword evidence="4" id="KW-0560">Oxidoreductase</keyword>
<dbReference type="SUPFAM" id="SSF56176">
    <property type="entry name" value="FAD-binding/transporter-associated domain-like"/>
    <property type="match status" value="1"/>
</dbReference>
<evidence type="ECO:0000256" key="4">
    <source>
        <dbReference type="ARBA" id="ARBA00023002"/>
    </source>
</evidence>
<evidence type="ECO:0000259" key="5">
    <source>
        <dbReference type="PROSITE" id="PS51387"/>
    </source>
</evidence>
<evidence type="ECO:0000256" key="2">
    <source>
        <dbReference type="ARBA" id="ARBA00022630"/>
    </source>
</evidence>
<proteinExistence type="inferred from homology"/>
<dbReference type="PANTHER" id="PTHR42973">
    <property type="entry name" value="BINDING OXIDOREDUCTASE, PUTATIVE (AFU_ORTHOLOGUE AFUA_1G17690)-RELATED"/>
    <property type="match status" value="1"/>
</dbReference>
<dbReference type="InterPro" id="IPR036318">
    <property type="entry name" value="FAD-bd_PCMH-like_sf"/>
</dbReference>
<gene>
    <name evidence="6" type="ORF">LACBIDRAFT_333596</name>
</gene>
<evidence type="ECO:0000256" key="1">
    <source>
        <dbReference type="ARBA" id="ARBA00005466"/>
    </source>
</evidence>
<dbReference type="Gene3D" id="3.30.465.10">
    <property type="match status" value="1"/>
</dbReference>
<dbReference type="OrthoDB" id="2151789at2759"/>